<name>A0ABS4E9N0_9FIRM</name>
<dbReference type="RefSeq" id="WP_209456134.1">
    <property type="nucleotide sequence ID" value="NZ_BAAACS010000012.1"/>
</dbReference>
<proteinExistence type="predicted"/>
<accession>A0ABS4E9N0</accession>
<dbReference type="Proteomes" id="UP000767291">
    <property type="component" value="Unassembled WGS sequence"/>
</dbReference>
<organism evidence="1 2">
    <name type="scientific">Metaclostridioides mangenotii</name>
    <dbReference type="NCBI Taxonomy" id="1540"/>
    <lineage>
        <taxon>Bacteria</taxon>
        <taxon>Bacillati</taxon>
        <taxon>Bacillota</taxon>
        <taxon>Clostridia</taxon>
        <taxon>Peptostreptococcales</taxon>
        <taxon>Peptostreptococcaceae</taxon>
        <taxon>Metaclostridioides</taxon>
    </lineage>
</organism>
<protein>
    <recommendedName>
        <fullName evidence="3">HK97 gp10 family phage protein</fullName>
    </recommendedName>
</protein>
<sequence>MSNNLDIRQLKRVRDKMQRATNNIDGLCIDIAKRLTASLLGMAIRRTPVDTGFLRQSWNTRDYVIRKIGSVYKVEIINSALYASYREHGHRKRGGKGWVQGSFMLTISEKQLKTLAPRIIEKKVNDYLRECFK</sequence>
<dbReference type="EMBL" id="JAGGJX010000001">
    <property type="protein sequence ID" value="MBP1854655.1"/>
    <property type="molecule type" value="Genomic_DNA"/>
</dbReference>
<keyword evidence="2" id="KW-1185">Reference proteome</keyword>
<gene>
    <name evidence="1" type="ORF">J2Z43_001045</name>
</gene>
<evidence type="ECO:0000313" key="2">
    <source>
        <dbReference type="Proteomes" id="UP000767291"/>
    </source>
</evidence>
<evidence type="ECO:0000313" key="1">
    <source>
        <dbReference type="EMBL" id="MBP1854655.1"/>
    </source>
</evidence>
<comment type="caution">
    <text evidence="1">The sequence shown here is derived from an EMBL/GenBank/DDBJ whole genome shotgun (WGS) entry which is preliminary data.</text>
</comment>
<dbReference type="InterPro" id="IPR010064">
    <property type="entry name" value="HK97-gp10_tail"/>
</dbReference>
<evidence type="ECO:0008006" key="3">
    <source>
        <dbReference type="Google" id="ProtNLM"/>
    </source>
</evidence>
<reference evidence="1 2" key="1">
    <citation type="submission" date="2021-03" db="EMBL/GenBank/DDBJ databases">
        <title>Genomic Encyclopedia of Type Strains, Phase IV (KMG-IV): sequencing the most valuable type-strain genomes for metagenomic binning, comparative biology and taxonomic classification.</title>
        <authorList>
            <person name="Goeker M."/>
        </authorList>
    </citation>
    <scope>NUCLEOTIDE SEQUENCE [LARGE SCALE GENOMIC DNA]</scope>
    <source>
        <strain evidence="1 2">DSM 1289</strain>
    </source>
</reference>
<dbReference type="Pfam" id="PF04883">
    <property type="entry name" value="HK97-gp10_like"/>
    <property type="match status" value="1"/>
</dbReference>